<proteinExistence type="predicted"/>
<feature type="compositionally biased region" description="Basic and acidic residues" evidence="1">
    <location>
        <begin position="60"/>
        <end position="72"/>
    </location>
</feature>
<sequence length="79" mass="9321">MAVRCCPFRIEVFTCCSKRRLHMKKKWRVLCILLAEVETDEDSDFHKEDNGPEYILEEHFSDHKSFSEHDADSQEDGDS</sequence>
<reference evidence="2 3" key="1">
    <citation type="journal article" date="2019" name="Sci. Rep.">
        <title>Orb-weaving spider Araneus ventricosus genome elucidates the spidroin gene catalogue.</title>
        <authorList>
            <person name="Kono N."/>
            <person name="Nakamura H."/>
            <person name="Ohtoshi R."/>
            <person name="Moran D.A.P."/>
            <person name="Shinohara A."/>
            <person name="Yoshida Y."/>
            <person name="Fujiwara M."/>
            <person name="Mori M."/>
            <person name="Tomita M."/>
            <person name="Arakawa K."/>
        </authorList>
    </citation>
    <scope>NUCLEOTIDE SEQUENCE [LARGE SCALE GENOMIC DNA]</scope>
</reference>
<name>A0A4Y2C9N0_ARAVE</name>
<comment type="caution">
    <text evidence="2">The sequence shown here is derived from an EMBL/GenBank/DDBJ whole genome shotgun (WGS) entry which is preliminary data.</text>
</comment>
<dbReference type="Proteomes" id="UP000499080">
    <property type="component" value="Unassembled WGS sequence"/>
</dbReference>
<organism evidence="2 3">
    <name type="scientific">Araneus ventricosus</name>
    <name type="common">Orbweaver spider</name>
    <name type="synonym">Epeira ventricosa</name>
    <dbReference type="NCBI Taxonomy" id="182803"/>
    <lineage>
        <taxon>Eukaryota</taxon>
        <taxon>Metazoa</taxon>
        <taxon>Ecdysozoa</taxon>
        <taxon>Arthropoda</taxon>
        <taxon>Chelicerata</taxon>
        <taxon>Arachnida</taxon>
        <taxon>Araneae</taxon>
        <taxon>Araneomorphae</taxon>
        <taxon>Entelegynae</taxon>
        <taxon>Araneoidea</taxon>
        <taxon>Araneidae</taxon>
        <taxon>Araneus</taxon>
    </lineage>
</organism>
<keyword evidence="3" id="KW-1185">Reference proteome</keyword>
<dbReference type="AlphaFoldDB" id="A0A4Y2C9N0"/>
<dbReference type="EMBL" id="BGPR01000165">
    <property type="protein sequence ID" value="GBM01131.1"/>
    <property type="molecule type" value="Genomic_DNA"/>
</dbReference>
<accession>A0A4Y2C9N0</accession>
<protein>
    <submittedName>
        <fullName evidence="2">Uncharacterized protein</fullName>
    </submittedName>
</protein>
<evidence type="ECO:0000256" key="1">
    <source>
        <dbReference type="SAM" id="MobiDB-lite"/>
    </source>
</evidence>
<evidence type="ECO:0000313" key="3">
    <source>
        <dbReference type="Proteomes" id="UP000499080"/>
    </source>
</evidence>
<evidence type="ECO:0000313" key="2">
    <source>
        <dbReference type="EMBL" id="GBM01131.1"/>
    </source>
</evidence>
<gene>
    <name evidence="2" type="ORF">AVEN_27231_1</name>
</gene>
<feature type="region of interest" description="Disordered" evidence="1">
    <location>
        <begin position="60"/>
        <end position="79"/>
    </location>
</feature>